<keyword evidence="2" id="KW-0677">Repeat</keyword>
<evidence type="ECO:0000256" key="1">
    <source>
        <dbReference type="ARBA" id="ARBA00022441"/>
    </source>
</evidence>
<organism evidence="4 5">
    <name type="scientific">Ananas comosus</name>
    <name type="common">Pineapple</name>
    <name type="synonym">Ananas ananas</name>
    <dbReference type="NCBI Taxonomy" id="4615"/>
    <lineage>
        <taxon>Eukaryota</taxon>
        <taxon>Viridiplantae</taxon>
        <taxon>Streptophyta</taxon>
        <taxon>Embryophyta</taxon>
        <taxon>Tracheophyta</taxon>
        <taxon>Spermatophyta</taxon>
        <taxon>Magnoliopsida</taxon>
        <taxon>Liliopsida</taxon>
        <taxon>Poales</taxon>
        <taxon>Bromeliaceae</taxon>
        <taxon>Bromelioideae</taxon>
        <taxon>Ananas</taxon>
    </lineage>
</organism>
<dbReference type="STRING" id="4615.A0A199W4W1"/>
<dbReference type="Gramene" id="Aco016084.1.mrna1">
    <property type="protein sequence ID" value="Aco016084.1.mrna1"/>
    <property type="gene ID" value="Aco016084.1.path1"/>
</dbReference>
<gene>
    <name evidence="7" type="primary">LOC109726201</name>
    <name evidence="4" type="ORF">ACMD2_10030</name>
</gene>
<dbReference type="SMART" id="SM00612">
    <property type="entry name" value="Kelch"/>
    <property type="match status" value="3"/>
</dbReference>
<dbReference type="InterPro" id="IPR006652">
    <property type="entry name" value="Kelch_1"/>
</dbReference>
<dbReference type="EMBL" id="LSRQ01000233">
    <property type="protein sequence ID" value="OAY84286.1"/>
    <property type="molecule type" value="Genomic_DNA"/>
</dbReference>
<dbReference type="PANTHER" id="PTHR46344:SF1">
    <property type="entry name" value="OS02G0504900 PROTEIN"/>
    <property type="match status" value="1"/>
</dbReference>
<dbReference type="PANTHER" id="PTHR46344">
    <property type="entry name" value="OS02G0202900 PROTEIN"/>
    <property type="match status" value="1"/>
</dbReference>
<dbReference type="InterPro" id="IPR001810">
    <property type="entry name" value="F-box_dom"/>
</dbReference>
<protein>
    <submittedName>
        <fullName evidence="4 7">F-box/kelch-repeat protein</fullName>
    </submittedName>
</protein>
<evidence type="ECO:0000313" key="5">
    <source>
        <dbReference type="Proteomes" id="UP000092600"/>
    </source>
</evidence>
<dbReference type="GeneID" id="109726201"/>
<dbReference type="Pfam" id="PF00646">
    <property type="entry name" value="F-box"/>
    <property type="match status" value="1"/>
</dbReference>
<evidence type="ECO:0000313" key="6">
    <source>
        <dbReference type="Proteomes" id="UP000515123"/>
    </source>
</evidence>
<reference evidence="7" key="2">
    <citation type="submission" date="2025-04" db="UniProtKB">
        <authorList>
            <consortium name="RefSeq"/>
        </authorList>
    </citation>
    <scope>IDENTIFICATION</scope>
    <source>
        <tissue evidence="7">Leaf</tissue>
    </source>
</reference>
<dbReference type="InterPro" id="IPR015915">
    <property type="entry name" value="Kelch-typ_b-propeller"/>
</dbReference>
<dbReference type="Pfam" id="PF24681">
    <property type="entry name" value="Kelch_KLHDC2_KLHL20_DRC7"/>
    <property type="match status" value="1"/>
</dbReference>
<dbReference type="Proteomes" id="UP000092600">
    <property type="component" value="Unassembled WGS sequence"/>
</dbReference>
<dbReference type="CDD" id="cd22152">
    <property type="entry name" value="F-box_AtAFR-like"/>
    <property type="match status" value="1"/>
</dbReference>
<sequence length="380" mass="42175">MPGFIAAKKQFAESEMSLGSETSAGLNPEGLSTEAENGFHWALIPGLPDDVAKFCLALIPRSYFPTMGTVCKSWRSFIQSKEFIIVRNEAAKLEEWIYMLTGNEEGKGSHWEVLSCFGKKQFALPPMPGPTKAGFGVVVLDGRLLVIAGYSADHGIEYVYDEVYQYDSRLNRWSMLAKMNIARYDFACAEVNGAVYAVGGYGSGGDSLSSAEVYDPDRNEWRLIESLKKPRYGCFACSFEDKLYVMGGRSSFTIGSSRSVDVYDPSYHSWCEIKNGCVMVTAHAVLGKRLFCMEWRNQRKLSIFDPADGSWRKVSVPLTGSSKIGFRFGILDGKLLLFSLEEEPGYQTLMYDPDAPMGAEWRISTVKPSGQCLCTVTIKA</sequence>
<dbReference type="RefSeq" id="XP_020111281.1">
    <property type="nucleotide sequence ID" value="XM_020255692.1"/>
</dbReference>
<feature type="domain" description="F-box" evidence="3">
    <location>
        <begin position="45"/>
        <end position="83"/>
    </location>
</feature>
<dbReference type="Proteomes" id="UP000515123">
    <property type="component" value="Linkage group 21"/>
</dbReference>
<dbReference type="SUPFAM" id="SSF117281">
    <property type="entry name" value="Kelch motif"/>
    <property type="match status" value="1"/>
</dbReference>
<dbReference type="OrthoDB" id="45365at2759"/>
<evidence type="ECO:0000256" key="2">
    <source>
        <dbReference type="ARBA" id="ARBA00022737"/>
    </source>
</evidence>
<evidence type="ECO:0000313" key="7">
    <source>
        <dbReference type="RefSeq" id="XP_020111281.1"/>
    </source>
</evidence>
<evidence type="ECO:0000313" key="4">
    <source>
        <dbReference type="EMBL" id="OAY84286.1"/>
    </source>
</evidence>
<keyword evidence="1" id="KW-0880">Kelch repeat</keyword>
<dbReference type="Gene3D" id="2.120.10.80">
    <property type="entry name" value="Kelch-type beta propeller"/>
    <property type="match status" value="1"/>
</dbReference>
<evidence type="ECO:0000259" key="3">
    <source>
        <dbReference type="Pfam" id="PF00646"/>
    </source>
</evidence>
<accession>A0A199W4W1</accession>
<keyword evidence="6" id="KW-1185">Reference proteome</keyword>
<dbReference type="AlphaFoldDB" id="A0A199W4W1"/>
<name>A0A199W4W1_ANACO</name>
<reference evidence="4 5" key="1">
    <citation type="journal article" date="2016" name="DNA Res.">
        <title>The draft genome of MD-2 pineapple using hybrid error correction of long reads.</title>
        <authorList>
            <person name="Redwan R.M."/>
            <person name="Saidin A."/>
            <person name="Kumar S.V."/>
        </authorList>
    </citation>
    <scope>NUCLEOTIDE SEQUENCE [LARGE SCALE GENOMIC DNA]</scope>
    <source>
        <strain evidence="5">cv. MD2</strain>
        <tissue evidence="4">Leaf</tissue>
    </source>
</reference>
<proteinExistence type="predicted"/>